<dbReference type="AlphaFoldDB" id="A0A0H1BH18"/>
<protein>
    <recommendedName>
        <fullName evidence="4">BTB domain-containing protein</fullName>
    </recommendedName>
</protein>
<dbReference type="SUPFAM" id="SSF54695">
    <property type="entry name" value="POZ domain"/>
    <property type="match status" value="2"/>
</dbReference>
<evidence type="ECO:0000256" key="1">
    <source>
        <dbReference type="ARBA" id="ARBA00022737"/>
    </source>
</evidence>
<dbReference type="STRING" id="2060906.A0A0H1BH18"/>
<evidence type="ECO:0000259" key="4">
    <source>
        <dbReference type="PROSITE" id="PS50097"/>
    </source>
</evidence>
<feature type="domain" description="BTB" evidence="4">
    <location>
        <begin position="375"/>
        <end position="433"/>
    </location>
</feature>
<reference evidence="6" key="1">
    <citation type="journal article" date="2015" name="PLoS Genet.">
        <title>The dynamic genome and transcriptome of the human fungal pathogen Blastomyces and close relative Emmonsia.</title>
        <authorList>
            <person name="Munoz J.F."/>
            <person name="Gauthier G.M."/>
            <person name="Desjardins C.A."/>
            <person name="Gallo J.E."/>
            <person name="Holder J."/>
            <person name="Sullivan T.D."/>
            <person name="Marty A.J."/>
            <person name="Carmen J.C."/>
            <person name="Chen Z."/>
            <person name="Ding L."/>
            <person name="Gujja S."/>
            <person name="Magrini V."/>
            <person name="Misas E."/>
            <person name="Mitreva M."/>
            <person name="Priest M."/>
            <person name="Saif S."/>
            <person name="Whiston E.A."/>
            <person name="Young S."/>
            <person name="Zeng Q."/>
            <person name="Goldman W.E."/>
            <person name="Mardis E.R."/>
            <person name="Taylor J.W."/>
            <person name="McEwen J.G."/>
            <person name="Clay O.K."/>
            <person name="Klein B.S."/>
            <person name="Cuomo C.A."/>
        </authorList>
    </citation>
    <scope>NUCLEOTIDE SEQUENCE [LARGE SCALE GENOMIC DNA]</scope>
    <source>
        <strain evidence="6">UAMH 139</strain>
    </source>
</reference>
<dbReference type="InterPro" id="IPR011333">
    <property type="entry name" value="SKP1/BTB/POZ_sf"/>
</dbReference>
<keyword evidence="6" id="KW-1185">Reference proteome</keyword>
<sequence length="686" mass="77919">MPETTTLPKYQLQTTLQNERKLIRDGRLKEDNPLDQSQPFRELCEACRRGDLKVCQEKITEGVNINARDLFDCTPLILKVTVRKKASLCGHYEVVRLLLDSGALCERDTFQGERCLYNALNDRIRNLLLQYDYSKSTDPLQPFAAHLASLLSRDHPQTADIAVTALDESFRLHKFILSARSPSFSTKLSFAPMAKSWKLPSTIPPEAFNVGVRYLYLGEAPRELRFGPGTGYTEAEILAGIERVAKHLELTGLVETILDSGDRRLTRQRRTEETSKGRDQMESWFRENVLQHKLVVETDKANKVKWPRDNGIFADVLLRVDEPVAEDMPQTNDDTQELNPRDLEATNRIPVGPTSRPSSPNSWPPSQKPRKSILFPVHRAMLLRSDFFNAMFSSTFREAQITEHLQIIPVDCSPEALEVVLTYLYTDRVEFPLSLGVEVLYAADLLCIERLKSKAAVLISSLGNGNMKQLQARSEDEKVTKQIDATPKETQQDADDEEIDIYELIRAGWTFRVQRLEEFAARYLAYRLESHIDLPEFAELVVESATRISQRQETDSIELVDDIRFYLSERFRLRFEDAGLDEIMDENCKVAKVDDGTEVDNDLSNDNVKADIPNHGSESERDSAEDEATDVSNHKPQPVNDFPPDGAVFRTLDGHAAGDEFARDAADYQILLDKLDRLLEKLGLEA</sequence>
<dbReference type="Proteomes" id="UP000053573">
    <property type="component" value="Unassembled WGS sequence"/>
</dbReference>
<dbReference type="GO" id="GO:0000151">
    <property type="term" value="C:ubiquitin ligase complex"/>
    <property type="evidence" value="ECO:0007669"/>
    <property type="project" value="TreeGrafter"/>
</dbReference>
<comment type="caution">
    <text evidence="5">The sequence shown here is derived from an EMBL/GenBank/DDBJ whole genome shotgun (WGS) entry which is preliminary data.</text>
</comment>
<dbReference type="SMART" id="SM00225">
    <property type="entry name" value="BTB"/>
    <property type="match status" value="2"/>
</dbReference>
<gene>
    <name evidence="5" type="ORF">EMPG_13967</name>
</gene>
<dbReference type="EMBL" id="LDEV01001932">
    <property type="protein sequence ID" value="KLJ10660.1"/>
    <property type="molecule type" value="Genomic_DNA"/>
</dbReference>
<dbReference type="OrthoDB" id="684045at2759"/>
<evidence type="ECO:0000313" key="6">
    <source>
        <dbReference type="Proteomes" id="UP000053573"/>
    </source>
</evidence>
<dbReference type="FunFam" id="1.25.40.20:FF:000248">
    <property type="entry name" value="Ankyrin repeat and BTB/POZ domain protein"/>
    <property type="match status" value="1"/>
</dbReference>
<feature type="region of interest" description="Disordered" evidence="3">
    <location>
        <begin position="327"/>
        <end position="370"/>
    </location>
</feature>
<accession>A0A0H1BH18</accession>
<dbReference type="InterPro" id="IPR036770">
    <property type="entry name" value="Ankyrin_rpt-contain_sf"/>
</dbReference>
<dbReference type="PROSITE" id="PS50097">
    <property type="entry name" value="BTB"/>
    <property type="match status" value="2"/>
</dbReference>
<proteinExistence type="predicted"/>
<dbReference type="GO" id="GO:0005737">
    <property type="term" value="C:cytoplasm"/>
    <property type="evidence" value="ECO:0007669"/>
    <property type="project" value="TreeGrafter"/>
</dbReference>
<feature type="domain" description="BTB" evidence="4">
    <location>
        <begin position="159"/>
        <end position="224"/>
    </location>
</feature>
<dbReference type="Pfam" id="PF00651">
    <property type="entry name" value="BTB"/>
    <property type="match status" value="2"/>
</dbReference>
<evidence type="ECO:0000256" key="2">
    <source>
        <dbReference type="ARBA" id="ARBA00023043"/>
    </source>
</evidence>
<dbReference type="CDD" id="cd18497">
    <property type="entry name" value="BACK_ABTB1_BPOZ"/>
    <property type="match status" value="1"/>
</dbReference>
<dbReference type="InterPro" id="IPR000210">
    <property type="entry name" value="BTB/POZ_dom"/>
</dbReference>
<dbReference type="CDD" id="cd18186">
    <property type="entry name" value="BTB_POZ_ZBTB_KLHL-like"/>
    <property type="match status" value="1"/>
</dbReference>
<name>A0A0H1BH18_9EURO</name>
<dbReference type="Gene3D" id="1.25.40.20">
    <property type="entry name" value="Ankyrin repeat-containing domain"/>
    <property type="match status" value="1"/>
</dbReference>
<dbReference type="InterPro" id="IPR044515">
    <property type="entry name" value="ABTB1"/>
</dbReference>
<feature type="region of interest" description="Disordered" evidence="3">
    <location>
        <begin position="597"/>
        <end position="650"/>
    </location>
</feature>
<dbReference type="Gene3D" id="3.30.710.10">
    <property type="entry name" value="Potassium Channel Kv1.1, Chain A"/>
    <property type="match status" value="2"/>
</dbReference>
<evidence type="ECO:0000313" key="5">
    <source>
        <dbReference type="EMBL" id="KLJ10660.1"/>
    </source>
</evidence>
<evidence type="ECO:0000256" key="3">
    <source>
        <dbReference type="SAM" id="MobiDB-lite"/>
    </source>
</evidence>
<dbReference type="SUPFAM" id="SSF48403">
    <property type="entry name" value="Ankyrin repeat"/>
    <property type="match status" value="1"/>
</dbReference>
<keyword evidence="1" id="KW-0677">Repeat</keyword>
<dbReference type="PANTHER" id="PTHR46231">
    <property type="entry name" value="ANKYRIN REPEAT AND BTB/POZ DOMAIN-CONTAINING PROTEIN 1"/>
    <property type="match status" value="1"/>
</dbReference>
<keyword evidence="2" id="KW-0040">ANK repeat</keyword>
<dbReference type="PANTHER" id="PTHR46231:SF1">
    <property type="entry name" value="ANKYRIN REPEAT AND BTB_POZ DOMAIN-CONTAINING PROTEIN 1"/>
    <property type="match status" value="1"/>
</dbReference>
<organism evidence="5 6">
    <name type="scientific">Blastomyces silverae</name>
    <dbReference type="NCBI Taxonomy" id="2060906"/>
    <lineage>
        <taxon>Eukaryota</taxon>
        <taxon>Fungi</taxon>
        <taxon>Dikarya</taxon>
        <taxon>Ascomycota</taxon>
        <taxon>Pezizomycotina</taxon>
        <taxon>Eurotiomycetes</taxon>
        <taxon>Eurotiomycetidae</taxon>
        <taxon>Onygenales</taxon>
        <taxon>Ajellomycetaceae</taxon>
        <taxon>Blastomyces</taxon>
    </lineage>
</organism>